<feature type="binding site" evidence="9">
    <location>
        <position position="245"/>
    </location>
    <ligand>
        <name>Mg(2+)</name>
        <dbReference type="ChEBI" id="CHEBI:18420"/>
        <label>2</label>
    </ligand>
</feature>
<keyword evidence="6" id="KW-0693">Viral RNA replication</keyword>
<evidence type="ECO:0000256" key="6">
    <source>
        <dbReference type="ARBA" id="ARBA00022953"/>
    </source>
</evidence>
<keyword evidence="13" id="KW-1185">Reference proteome</keyword>
<comment type="catalytic activity">
    <reaction evidence="8">
        <text>RNA(n) + a ribonucleoside 5'-triphosphate = RNA(n+1) + diphosphate</text>
        <dbReference type="Rhea" id="RHEA:21248"/>
        <dbReference type="Rhea" id="RHEA-COMP:14527"/>
        <dbReference type="Rhea" id="RHEA-COMP:17342"/>
        <dbReference type="ChEBI" id="CHEBI:33019"/>
        <dbReference type="ChEBI" id="CHEBI:61557"/>
        <dbReference type="ChEBI" id="CHEBI:140395"/>
        <dbReference type="EC" id="2.7.7.48"/>
    </reaction>
</comment>
<dbReference type="PROSITE" id="PS50522">
    <property type="entry name" value="RDRP_PHAGE"/>
    <property type="match status" value="1"/>
</dbReference>
<keyword evidence="9" id="KW-0460">Magnesium</keyword>
<dbReference type="GO" id="GO:0003968">
    <property type="term" value="F:RNA-directed RNA polymerase activity"/>
    <property type="evidence" value="ECO:0007669"/>
    <property type="project" value="UniProtKB-KW"/>
</dbReference>
<dbReference type="GO" id="GO:0039694">
    <property type="term" value="P:viral RNA genome replication"/>
    <property type="evidence" value="ECO:0007669"/>
    <property type="project" value="InterPro"/>
</dbReference>
<comment type="cofactor">
    <cofactor evidence="9">
        <name>Mg(2+)</name>
        <dbReference type="ChEBI" id="CHEBI:18420"/>
    </cofactor>
    <text evidence="9">Binds 2 Mg(2+) per subunit.</text>
</comment>
<feature type="binding site" evidence="9">
    <location>
        <position position="329"/>
    </location>
    <ligand>
        <name>Mg(2+)</name>
        <dbReference type="ChEBI" id="CHEBI:18420"/>
        <label>2</label>
    </ligand>
</feature>
<protein>
    <recommendedName>
        <fullName evidence="1">RNA-directed RNA polymerase</fullName>
        <ecNumber evidence="1">2.7.7.48</ecNumber>
    </recommendedName>
    <alternativeName>
        <fullName evidence="7">RNA replicase beta chain</fullName>
    </alternativeName>
</protein>
<evidence type="ECO:0000259" key="11">
    <source>
        <dbReference type="PROSITE" id="PS50522"/>
    </source>
</evidence>
<evidence type="ECO:0000313" key="12">
    <source>
        <dbReference type="EMBL" id="AFU61981.1"/>
    </source>
</evidence>
<feature type="region of interest" description="Disordered" evidence="10">
    <location>
        <begin position="117"/>
        <end position="139"/>
    </location>
</feature>
<keyword evidence="5" id="KW-0547">Nucleotide-binding</keyword>
<sequence length="520" mass="58934">MSRKRRVTISTSQFHVQLDEQWVLRRISESLDLSDFRNSYLVKSLLSKYAAPSKESARARQRAAIAKLLWTSRRNRDTEYRLLRRDSKQDFMFLLTREVANLLGDVPEFEGLSSFSGGASTRHRRGKSQPQEKFDGYGDTTASNLPLARKSILASPAWSCNSAVSTGGTLELRLVPGNVVFTVPKSNVIDRAAAKEPDLNMYVQKFYGDHIRGRLRRFGIDLNDQGRNRDLARQGSITGDLATLDLSSASDSITRILMLEVLPPAWFDVLDRARSRWTNVNGVYRQLHMFSTMGNGFTFELESLLFFAVTRVTLKMLNIQGTIGIYGDDIICPTSAAREVVSNLEYIGFKTNIDKSFIEGHFRESCGGHYYKGRDVTPFYIRSPLNNIQRIIWLLNKIREWSSEGTTIAVELEELYFEIYNKFSILRSLTGCGGLDSISSLAIPGAFGGYLHQVTRRVAVNEDGAYVQALLKGSPSDTLRFVSVETSRYEIRQWSDKVRPDMCRSLYSNGRMVYFLREIG</sequence>
<evidence type="ECO:0000256" key="9">
    <source>
        <dbReference type="PIRSR" id="PIRSR605093-1"/>
    </source>
</evidence>
<dbReference type="RefSeq" id="YP_007111575.1">
    <property type="nucleotide sequence ID" value="NC_019707.1"/>
</dbReference>
<dbReference type="OrthoDB" id="10751at10239"/>
<organismHost>
    <name type="scientific">Escherichia coli</name>
    <dbReference type="NCBI Taxonomy" id="562"/>
</organismHost>
<dbReference type="SUPFAM" id="SSF56672">
    <property type="entry name" value="DNA/RNA polymerases"/>
    <property type="match status" value="1"/>
</dbReference>
<organism evidence="12 13">
    <name type="scientific">Enterobacteria phage M</name>
    <name type="common">Escherichia levivirus M</name>
    <dbReference type="NCBI Taxonomy" id="1235640"/>
    <lineage>
        <taxon>Viruses</taxon>
        <taxon>Riboviria</taxon>
        <taxon>Orthornavirae</taxon>
        <taxon>Lenarviricota</taxon>
        <taxon>Leviviricetes</taxon>
        <taxon>Norzivirales</taxon>
        <taxon>Fiersviridae</taxon>
        <taxon>Empivirus</taxon>
        <taxon>Empivirus allolyticum</taxon>
    </lineage>
</organism>
<dbReference type="InterPro" id="IPR005093">
    <property type="entry name" value="RNArep_beta"/>
</dbReference>
<dbReference type="InterPro" id="IPR043502">
    <property type="entry name" value="DNA/RNA_pol_sf"/>
</dbReference>
<proteinExistence type="predicted"/>
<evidence type="ECO:0000313" key="13">
    <source>
        <dbReference type="Proteomes" id="UP000010081"/>
    </source>
</evidence>
<dbReference type="GeneID" id="14181235"/>
<evidence type="ECO:0000256" key="4">
    <source>
        <dbReference type="ARBA" id="ARBA00022695"/>
    </source>
</evidence>
<evidence type="ECO:0000256" key="3">
    <source>
        <dbReference type="ARBA" id="ARBA00022679"/>
    </source>
</evidence>
<dbReference type="InterPro" id="IPR007096">
    <property type="entry name" value="RNA-dir_Rpol_cat_phage"/>
</dbReference>
<accession>K7QKZ0</accession>
<dbReference type="EC" id="2.7.7.48" evidence="1"/>
<dbReference type="Proteomes" id="UP000010081">
    <property type="component" value="Segment"/>
</dbReference>
<name>K7QKZ0_BPM</name>
<gene>
    <name evidence="12" type="primary">rep</name>
</gene>
<feature type="binding site" evidence="9">
    <location>
        <position position="328"/>
    </location>
    <ligand>
        <name>Mg(2+)</name>
        <dbReference type="ChEBI" id="CHEBI:18420"/>
        <label>2</label>
    </ligand>
</feature>
<dbReference type="GO" id="GO:0000166">
    <property type="term" value="F:nucleotide binding"/>
    <property type="evidence" value="ECO:0007669"/>
    <property type="project" value="UniProtKB-KW"/>
</dbReference>
<dbReference type="GO" id="GO:0046872">
    <property type="term" value="F:metal ion binding"/>
    <property type="evidence" value="ECO:0007669"/>
    <property type="project" value="UniProtKB-KW"/>
</dbReference>
<keyword evidence="2" id="KW-0696">RNA-directed RNA polymerase</keyword>
<evidence type="ECO:0000256" key="8">
    <source>
        <dbReference type="ARBA" id="ARBA00048744"/>
    </source>
</evidence>
<evidence type="ECO:0000256" key="10">
    <source>
        <dbReference type="SAM" id="MobiDB-lite"/>
    </source>
</evidence>
<keyword evidence="3" id="KW-0808">Transferase</keyword>
<dbReference type="EMBL" id="JX625144">
    <property type="protein sequence ID" value="AFU61981.1"/>
    <property type="molecule type" value="Genomic_RNA"/>
</dbReference>
<dbReference type="Pfam" id="PF03431">
    <property type="entry name" value="RNA_replicase_B"/>
    <property type="match status" value="1"/>
</dbReference>
<reference evidence="12 13" key="1">
    <citation type="journal article" date="2012" name="BMC Microbiol.">
        <title>Diversity of pili-specific bacteriophages: genome sequence of IncM plasmid-dependent RNA phage M.</title>
        <authorList>
            <person name="Rumnieks J."/>
            <person name="Tars K."/>
        </authorList>
    </citation>
    <scope>NUCLEOTIDE SEQUENCE [LARGE SCALE GENOMIC DNA]</scope>
</reference>
<evidence type="ECO:0000256" key="5">
    <source>
        <dbReference type="ARBA" id="ARBA00022741"/>
    </source>
</evidence>
<feature type="domain" description="RdRp catalytic" evidence="11">
    <location>
        <begin position="230"/>
        <end position="360"/>
    </location>
</feature>
<evidence type="ECO:0000256" key="1">
    <source>
        <dbReference type="ARBA" id="ARBA00012494"/>
    </source>
</evidence>
<keyword evidence="9" id="KW-0479">Metal-binding</keyword>
<evidence type="ECO:0000256" key="7">
    <source>
        <dbReference type="ARBA" id="ARBA00030248"/>
    </source>
</evidence>
<dbReference type="KEGG" id="vg:14181235"/>
<evidence type="ECO:0000256" key="2">
    <source>
        <dbReference type="ARBA" id="ARBA00022484"/>
    </source>
</evidence>
<keyword evidence="4" id="KW-0548">Nucleotidyltransferase</keyword>